<feature type="transmembrane region" description="Helical" evidence="6">
    <location>
        <begin position="117"/>
        <end position="147"/>
    </location>
</feature>
<reference evidence="8" key="2">
    <citation type="submission" date="2020-09" db="EMBL/GenBank/DDBJ databases">
        <authorList>
            <person name="Sun Q."/>
            <person name="Ohkuma M."/>
        </authorList>
    </citation>
    <scope>NUCLEOTIDE SEQUENCE</scope>
    <source>
        <strain evidence="8">JCM 3276</strain>
    </source>
</reference>
<feature type="transmembrane region" description="Helical" evidence="6">
    <location>
        <begin position="159"/>
        <end position="179"/>
    </location>
</feature>
<dbReference type="Pfam" id="PF02683">
    <property type="entry name" value="DsbD_TM"/>
    <property type="match status" value="1"/>
</dbReference>
<protein>
    <submittedName>
        <fullName evidence="8">Cytochrome C biogenesis protein CcdA</fullName>
    </submittedName>
</protein>
<dbReference type="Proteomes" id="UP000660680">
    <property type="component" value="Unassembled WGS sequence"/>
</dbReference>
<gene>
    <name evidence="8" type="ORF">GCM10010171_40480</name>
</gene>
<keyword evidence="3 6" id="KW-0812">Transmembrane</keyword>
<proteinExistence type="inferred from homology"/>
<evidence type="ECO:0000256" key="3">
    <source>
        <dbReference type="ARBA" id="ARBA00022692"/>
    </source>
</evidence>
<sequence>MTELGVALLAGMLATVNPCGFAMLPGYLALVVSGQDRGVRLGRALAAAGTMTAGFVLVFGVFGLLSVPLLSLLQQWLPVLTVVIGAALVVLGAVLLTGREPTLLLPKLKRGAPTARVGSMLGYGVAYAVASLSCTIGPFLAVAGVSLRQGDVLDGLVSFVTYALGMGLVVAVLAVAAAFSVNTGVRRVLPYVNRVVGGLLVLAGLYVAYYGVHELRVAHADADPDDPIIAAAGNVQATLAEWVDAAGPWPFAVALTLGVGLIALRRAKRRSVPDKG</sequence>
<evidence type="ECO:0000256" key="1">
    <source>
        <dbReference type="ARBA" id="ARBA00004141"/>
    </source>
</evidence>
<comment type="subcellular location">
    <subcellularLocation>
        <location evidence="1">Membrane</location>
        <topology evidence="1">Multi-pass membrane protein</topology>
    </subcellularLocation>
</comment>
<dbReference type="GO" id="GO:0017004">
    <property type="term" value="P:cytochrome complex assembly"/>
    <property type="evidence" value="ECO:0007669"/>
    <property type="project" value="InterPro"/>
</dbReference>
<comment type="similarity">
    <text evidence="2">Belongs to the DsbD family.</text>
</comment>
<evidence type="ECO:0000256" key="4">
    <source>
        <dbReference type="ARBA" id="ARBA00022989"/>
    </source>
</evidence>
<evidence type="ECO:0000256" key="6">
    <source>
        <dbReference type="SAM" id="Phobius"/>
    </source>
</evidence>
<organism evidence="8 9">
    <name type="scientific">Actinokineospora fastidiosa</name>
    <dbReference type="NCBI Taxonomy" id="1816"/>
    <lineage>
        <taxon>Bacteria</taxon>
        <taxon>Bacillati</taxon>
        <taxon>Actinomycetota</taxon>
        <taxon>Actinomycetes</taxon>
        <taxon>Pseudonocardiales</taxon>
        <taxon>Pseudonocardiaceae</taxon>
        <taxon>Actinokineospora</taxon>
    </lineage>
</organism>
<feature type="transmembrane region" description="Helical" evidence="6">
    <location>
        <begin position="246"/>
        <end position="264"/>
    </location>
</feature>
<feature type="transmembrane region" description="Helical" evidence="6">
    <location>
        <begin position="191"/>
        <end position="212"/>
    </location>
</feature>
<feature type="domain" description="Cytochrome C biogenesis protein transmembrane" evidence="7">
    <location>
        <begin position="4"/>
        <end position="178"/>
    </location>
</feature>
<comment type="caution">
    <text evidence="8">The sequence shown here is derived from an EMBL/GenBank/DDBJ whole genome shotgun (WGS) entry which is preliminary data.</text>
</comment>
<accession>A0A918GJZ7</accession>
<evidence type="ECO:0000256" key="5">
    <source>
        <dbReference type="ARBA" id="ARBA00023136"/>
    </source>
</evidence>
<reference evidence="8" key="1">
    <citation type="journal article" date="2014" name="Int. J. Syst. Evol. Microbiol.">
        <title>Complete genome sequence of Corynebacterium casei LMG S-19264T (=DSM 44701T), isolated from a smear-ripened cheese.</title>
        <authorList>
            <consortium name="US DOE Joint Genome Institute (JGI-PGF)"/>
            <person name="Walter F."/>
            <person name="Albersmeier A."/>
            <person name="Kalinowski J."/>
            <person name="Ruckert C."/>
        </authorList>
    </citation>
    <scope>NUCLEOTIDE SEQUENCE</scope>
    <source>
        <strain evidence="8">JCM 3276</strain>
    </source>
</reference>
<dbReference type="PANTHER" id="PTHR31272">
    <property type="entry name" value="CYTOCHROME C-TYPE BIOGENESIS PROTEIN HI_1454-RELATED"/>
    <property type="match status" value="1"/>
</dbReference>
<evidence type="ECO:0000256" key="2">
    <source>
        <dbReference type="ARBA" id="ARBA00006143"/>
    </source>
</evidence>
<evidence type="ECO:0000313" key="9">
    <source>
        <dbReference type="Proteomes" id="UP000660680"/>
    </source>
</evidence>
<keyword evidence="4 6" id="KW-1133">Transmembrane helix</keyword>
<dbReference type="PANTHER" id="PTHR31272:SF4">
    <property type="entry name" value="CYTOCHROME C-TYPE BIOGENESIS PROTEIN HI_1454-RELATED"/>
    <property type="match status" value="1"/>
</dbReference>
<keyword evidence="9" id="KW-1185">Reference proteome</keyword>
<dbReference type="EMBL" id="BMRB01000003">
    <property type="protein sequence ID" value="GGS41690.1"/>
    <property type="molecule type" value="Genomic_DNA"/>
</dbReference>
<evidence type="ECO:0000259" key="7">
    <source>
        <dbReference type="Pfam" id="PF02683"/>
    </source>
</evidence>
<feature type="transmembrane region" description="Helical" evidence="6">
    <location>
        <begin position="6"/>
        <end position="32"/>
    </location>
</feature>
<dbReference type="GO" id="GO:0016020">
    <property type="term" value="C:membrane"/>
    <property type="evidence" value="ECO:0007669"/>
    <property type="project" value="UniProtKB-SubCell"/>
</dbReference>
<feature type="transmembrane region" description="Helical" evidence="6">
    <location>
        <begin position="44"/>
        <end position="70"/>
    </location>
</feature>
<keyword evidence="5 6" id="KW-0472">Membrane</keyword>
<name>A0A918GJZ7_9PSEU</name>
<feature type="transmembrane region" description="Helical" evidence="6">
    <location>
        <begin position="76"/>
        <end position="96"/>
    </location>
</feature>
<dbReference type="AlphaFoldDB" id="A0A918GJZ7"/>
<dbReference type="RefSeq" id="WP_189212091.1">
    <property type="nucleotide sequence ID" value="NZ_BMRB01000003.1"/>
</dbReference>
<dbReference type="InterPro" id="IPR051790">
    <property type="entry name" value="Cytochrome_c-biogenesis_DsbD"/>
</dbReference>
<evidence type="ECO:0000313" key="8">
    <source>
        <dbReference type="EMBL" id="GGS41690.1"/>
    </source>
</evidence>
<dbReference type="InterPro" id="IPR003834">
    <property type="entry name" value="Cyt_c_assmbl_TM_dom"/>
</dbReference>